<dbReference type="Pfam" id="PF04208">
    <property type="entry name" value="MtrA"/>
    <property type="match status" value="1"/>
</dbReference>
<name>A0A931DFQ3_9ACTN</name>
<organism evidence="3 4">
    <name type="scientific">Actinomadura viridis</name>
    <dbReference type="NCBI Taxonomy" id="58110"/>
    <lineage>
        <taxon>Bacteria</taxon>
        <taxon>Bacillati</taxon>
        <taxon>Actinomycetota</taxon>
        <taxon>Actinomycetes</taxon>
        <taxon>Streptosporangiales</taxon>
        <taxon>Thermomonosporaceae</taxon>
        <taxon>Actinomadura</taxon>
    </lineage>
</organism>
<dbReference type="InterPro" id="IPR030688">
    <property type="entry name" value="MeTrfase_MtrA/MtxA"/>
</dbReference>
<protein>
    <submittedName>
        <fullName evidence="3">Tetrahydromethanopterin S-methyltransferase subunit A</fullName>
        <ecNumber evidence="3">2.1.1.86</ecNumber>
    </submittedName>
</protein>
<feature type="domain" description="DUF4346" evidence="2">
    <location>
        <begin position="167"/>
        <end position="243"/>
    </location>
</feature>
<reference evidence="3" key="1">
    <citation type="submission" date="2020-11" db="EMBL/GenBank/DDBJ databases">
        <title>Sequencing the genomes of 1000 actinobacteria strains.</title>
        <authorList>
            <person name="Klenk H.-P."/>
        </authorList>
    </citation>
    <scope>NUCLEOTIDE SEQUENCE</scope>
    <source>
        <strain evidence="3">DSM 43175</strain>
    </source>
</reference>
<accession>A0A931DFQ3</accession>
<keyword evidence="4" id="KW-1185">Reference proteome</keyword>
<evidence type="ECO:0000313" key="4">
    <source>
        <dbReference type="Proteomes" id="UP000614047"/>
    </source>
</evidence>
<evidence type="ECO:0000256" key="1">
    <source>
        <dbReference type="ARBA" id="ARBA00022679"/>
    </source>
</evidence>
<keyword evidence="1 3" id="KW-0808">Transferase</keyword>
<dbReference type="Proteomes" id="UP000614047">
    <property type="component" value="Unassembled WGS sequence"/>
</dbReference>
<dbReference type="EC" id="2.1.1.86" evidence="3"/>
<comment type="caution">
    <text evidence="3">The sequence shown here is derived from an EMBL/GenBank/DDBJ whole genome shotgun (WGS) entry which is preliminary data.</text>
</comment>
<dbReference type="InterPro" id="IPR025595">
    <property type="entry name" value="PterinBD-DUF4346"/>
</dbReference>
<dbReference type="GO" id="GO:0008168">
    <property type="term" value="F:methyltransferase activity"/>
    <property type="evidence" value="ECO:0007669"/>
    <property type="project" value="UniProtKB-KW"/>
</dbReference>
<proteinExistence type="predicted"/>
<dbReference type="EMBL" id="JADOUA010000001">
    <property type="protein sequence ID" value="MBG6085928.1"/>
    <property type="molecule type" value="Genomic_DNA"/>
</dbReference>
<dbReference type="Pfam" id="PF14251">
    <property type="entry name" value="PterinBD-DUF4346"/>
    <property type="match status" value="1"/>
</dbReference>
<evidence type="ECO:0000313" key="3">
    <source>
        <dbReference type="EMBL" id="MBG6085928.1"/>
    </source>
</evidence>
<dbReference type="GO" id="GO:0032259">
    <property type="term" value="P:methylation"/>
    <property type="evidence" value="ECO:0007669"/>
    <property type="project" value="UniProtKB-KW"/>
</dbReference>
<dbReference type="RefSeq" id="WP_197008993.1">
    <property type="nucleotide sequence ID" value="NZ_BAABES010000014.1"/>
</dbReference>
<sequence>MVTGRGDAAVCTLTDRRLARALGGHPRVAVAGPLVTANLGLQNVVADLLRRSAVRHLVVCGRDSRLFRPGQTLLALAENGCGDDGTVIGAQGYRPVLAGLAPGDVEEFRRRVRVHDHIGVADPRRLAAVLSGLDALPPVVPRARPAAPPLERLPAGGPRRPIPRTAEGFLVVGVDRDHGVLVVRHYDHDLRAGRELRSHCPEALLAGVLRHGLIRDPSHAGYLGAELAKADTALRLDLDYVQDRPLARDRAVTPPAGRLVPEESGTAS</sequence>
<evidence type="ECO:0000259" key="2">
    <source>
        <dbReference type="Pfam" id="PF14251"/>
    </source>
</evidence>
<gene>
    <name evidence="3" type="ORF">IW256_000041</name>
</gene>
<dbReference type="AlphaFoldDB" id="A0A931DFQ3"/>
<keyword evidence="3" id="KW-0489">Methyltransferase</keyword>